<dbReference type="GO" id="GO:0005737">
    <property type="term" value="C:cytoplasm"/>
    <property type="evidence" value="ECO:0000318"/>
    <property type="project" value="GO_Central"/>
</dbReference>
<evidence type="ECO:0008006" key="14">
    <source>
        <dbReference type="Google" id="ProtNLM"/>
    </source>
</evidence>
<keyword evidence="13" id="KW-1185">Reference proteome</keyword>
<keyword evidence="7 8" id="KW-0862">Zinc</keyword>
<proteinExistence type="predicted"/>
<evidence type="ECO:0000256" key="7">
    <source>
        <dbReference type="ARBA" id="ARBA00022833"/>
    </source>
</evidence>
<dbReference type="RefSeq" id="XP_003291965.1">
    <property type="nucleotide sequence ID" value="XM_003291917.1"/>
</dbReference>
<organism evidence="12 13">
    <name type="scientific">Dictyostelium purpureum</name>
    <name type="common">Slime mold</name>
    <dbReference type="NCBI Taxonomy" id="5786"/>
    <lineage>
        <taxon>Eukaryota</taxon>
        <taxon>Amoebozoa</taxon>
        <taxon>Evosea</taxon>
        <taxon>Eumycetozoa</taxon>
        <taxon>Dictyostelia</taxon>
        <taxon>Dictyosteliales</taxon>
        <taxon>Dictyosteliaceae</taxon>
        <taxon>Dictyostelium</taxon>
    </lineage>
</organism>
<evidence type="ECO:0000259" key="10">
    <source>
        <dbReference type="PROSITE" id="PS50144"/>
    </source>
</evidence>
<dbReference type="InParanoid" id="F0ZX14"/>
<dbReference type="PROSITE" id="PS50145">
    <property type="entry name" value="ZF_TRAF"/>
    <property type="match status" value="2"/>
</dbReference>
<dbReference type="OrthoDB" id="1630758at2759"/>
<dbReference type="Gene3D" id="2.60.210.10">
    <property type="entry name" value="Apoptosis, Tumor Necrosis Factor Receptor Associated Protein 2, Chain A"/>
    <property type="match status" value="1"/>
</dbReference>
<keyword evidence="9" id="KW-0175">Coiled coil</keyword>
<evidence type="ECO:0000256" key="6">
    <source>
        <dbReference type="ARBA" id="ARBA00022771"/>
    </source>
</evidence>
<reference evidence="13" key="1">
    <citation type="journal article" date="2011" name="Genome Biol.">
        <title>Comparative genomics of the social amoebae Dictyostelium discoideum and Dictyostelium purpureum.</title>
        <authorList>
            <consortium name="US DOE Joint Genome Institute (JGI-PGF)"/>
            <person name="Sucgang R."/>
            <person name="Kuo A."/>
            <person name="Tian X."/>
            <person name="Salerno W."/>
            <person name="Parikh A."/>
            <person name="Feasley C.L."/>
            <person name="Dalin E."/>
            <person name="Tu H."/>
            <person name="Huang E."/>
            <person name="Barry K."/>
            <person name="Lindquist E."/>
            <person name="Shapiro H."/>
            <person name="Bruce D."/>
            <person name="Schmutz J."/>
            <person name="Salamov A."/>
            <person name="Fey P."/>
            <person name="Gaudet P."/>
            <person name="Anjard C."/>
            <person name="Babu M.M."/>
            <person name="Basu S."/>
            <person name="Bushmanova Y."/>
            <person name="van der Wel H."/>
            <person name="Katoh-Kurasawa M."/>
            <person name="Dinh C."/>
            <person name="Coutinho P.M."/>
            <person name="Saito T."/>
            <person name="Elias M."/>
            <person name="Schaap P."/>
            <person name="Kay R.R."/>
            <person name="Henrissat B."/>
            <person name="Eichinger L."/>
            <person name="Rivero F."/>
            <person name="Putnam N.H."/>
            <person name="West C.M."/>
            <person name="Loomis W.F."/>
            <person name="Chisholm R.L."/>
            <person name="Shaulsky G."/>
            <person name="Strassmann J.E."/>
            <person name="Queller D.C."/>
            <person name="Kuspa A."/>
            <person name="Grigoriev I.V."/>
        </authorList>
    </citation>
    <scope>NUCLEOTIDE SEQUENCE [LARGE SCALE GENOMIC DNA]</scope>
    <source>
        <strain evidence="13">QSDP1</strain>
    </source>
</reference>
<dbReference type="FunCoup" id="F0ZX14">
    <property type="interactions" value="19"/>
</dbReference>
<dbReference type="eggNOG" id="KOG0297">
    <property type="taxonomic scope" value="Eukaryota"/>
</dbReference>
<sequence>MPKQLIKYNVSELSSEFDDDYVCQICFDTYYKKEVYQCKEGHCSCKECWEKSLEKKKECMQCKTKVNSLNELSRARQVERLLLKTCVCCPYLFKNITRVDESEKLIEDSSGCNEIIKLEELDNHIENCSFRFVECEYHEKGCNDKIRHNEKEIHISKCEYQPLNCKYCSNVFLLKTIGKHYLKCPSMLIYCKECNEKIKREEMGNHVDKQCQEAIISCTLSDFGCNDKIKRKILENHLEQTNHTKHLSTAIEHLMIKNNQLSINIKELTKDKENLNIKNYQLSNNICNFEEKYHILSKRINELSKGKEYKNKWIISNYSKINHIICGELISPSFGYTRDSFEIRFNRFHTNYYLREISIYLHSTAEQNDIEFSLTLLNKDPKKNFCRKYNEGFTSIWGWSNFICADEINKENGFVTEDDKVEFEFTLTYPKAMPLLSNYIPN</sequence>
<evidence type="ECO:0000256" key="4">
    <source>
        <dbReference type="ARBA" id="ARBA00022723"/>
    </source>
</evidence>
<dbReference type="AlphaFoldDB" id="F0ZX14"/>
<feature type="domain" description="MATH" evidence="10">
    <location>
        <begin position="308"/>
        <end position="427"/>
    </location>
</feature>
<evidence type="ECO:0000256" key="1">
    <source>
        <dbReference type="ARBA" id="ARBA00003051"/>
    </source>
</evidence>
<dbReference type="Gene3D" id="3.30.40.10">
    <property type="entry name" value="Zinc/RING finger domain, C3HC4 (zinc finger)"/>
    <property type="match status" value="3"/>
</dbReference>
<dbReference type="GeneID" id="10505717"/>
<evidence type="ECO:0000256" key="2">
    <source>
        <dbReference type="ARBA" id="ARBA00004496"/>
    </source>
</evidence>
<dbReference type="PROSITE" id="PS50144">
    <property type="entry name" value="MATH"/>
    <property type="match status" value="1"/>
</dbReference>
<dbReference type="PANTHER" id="PTHR10131">
    <property type="entry name" value="TNF RECEPTOR ASSOCIATED FACTOR"/>
    <property type="match status" value="1"/>
</dbReference>
<dbReference type="SUPFAM" id="SSF49599">
    <property type="entry name" value="TRAF domain-like"/>
    <property type="match status" value="4"/>
</dbReference>
<dbReference type="PANTHER" id="PTHR10131:SF65">
    <property type="entry name" value="RING FINGER PROTEIN DG17-RELATED"/>
    <property type="match status" value="1"/>
</dbReference>
<feature type="zinc finger region" description="TRAF-type" evidence="8">
    <location>
        <begin position="180"/>
        <end position="235"/>
    </location>
</feature>
<feature type="domain" description="TRAF-type" evidence="11">
    <location>
        <begin position="124"/>
        <end position="168"/>
    </location>
</feature>
<dbReference type="InterPro" id="IPR013083">
    <property type="entry name" value="Znf_RING/FYVE/PHD"/>
</dbReference>
<dbReference type="Proteomes" id="UP000001064">
    <property type="component" value="Unassembled WGS sequence"/>
</dbReference>
<evidence type="ECO:0000256" key="9">
    <source>
        <dbReference type="SAM" id="Coils"/>
    </source>
</evidence>
<name>F0ZX14_DICPU</name>
<dbReference type="EMBL" id="GL871249">
    <property type="protein sequence ID" value="EGC31513.1"/>
    <property type="molecule type" value="Genomic_DNA"/>
</dbReference>
<dbReference type="InterPro" id="IPR008974">
    <property type="entry name" value="TRAF-like"/>
</dbReference>
<dbReference type="STRING" id="5786.F0ZX14"/>
<dbReference type="InterPro" id="IPR002083">
    <property type="entry name" value="MATH/TRAF_dom"/>
</dbReference>
<dbReference type="SUPFAM" id="SSF57850">
    <property type="entry name" value="RING/U-box"/>
    <property type="match status" value="1"/>
</dbReference>
<feature type="domain" description="TRAF-type" evidence="11">
    <location>
        <begin position="180"/>
        <end position="235"/>
    </location>
</feature>
<dbReference type="GO" id="GO:0008270">
    <property type="term" value="F:zinc ion binding"/>
    <property type="evidence" value="ECO:0007669"/>
    <property type="project" value="UniProtKB-KW"/>
</dbReference>
<dbReference type="CDD" id="cd00121">
    <property type="entry name" value="MATH"/>
    <property type="match status" value="1"/>
</dbReference>
<keyword evidence="4 8" id="KW-0479">Metal-binding</keyword>
<protein>
    <recommendedName>
        <fullName evidence="14">TRAF-type domain-containing protein</fullName>
    </recommendedName>
</protein>
<dbReference type="KEGG" id="dpp:DICPUDRAFT_39837"/>
<feature type="coiled-coil region" evidence="9">
    <location>
        <begin position="251"/>
        <end position="285"/>
    </location>
</feature>
<evidence type="ECO:0000256" key="8">
    <source>
        <dbReference type="PROSITE-ProRule" id="PRU00207"/>
    </source>
</evidence>
<keyword evidence="6 8" id="KW-0863">Zinc-finger</keyword>
<keyword evidence="5" id="KW-0677">Repeat</keyword>
<feature type="zinc finger region" description="TRAF-type" evidence="8">
    <location>
        <begin position="124"/>
        <end position="168"/>
    </location>
</feature>
<evidence type="ECO:0000256" key="3">
    <source>
        <dbReference type="ARBA" id="ARBA00022490"/>
    </source>
</evidence>
<dbReference type="VEuPathDB" id="AmoebaDB:DICPUDRAFT_39837"/>
<evidence type="ECO:0000313" key="13">
    <source>
        <dbReference type="Proteomes" id="UP000001064"/>
    </source>
</evidence>
<dbReference type="Pfam" id="PF02176">
    <property type="entry name" value="zf-TRAF"/>
    <property type="match status" value="2"/>
</dbReference>
<keyword evidence="3" id="KW-0963">Cytoplasm</keyword>
<accession>F0ZX14</accession>
<comment type="subcellular location">
    <subcellularLocation>
        <location evidence="2">Cytoplasm</location>
    </subcellularLocation>
</comment>
<evidence type="ECO:0000313" key="12">
    <source>
        <dbReference type="EMBL" id="EGC31513.1"/>
    </source>
</evidence>
<dbReference type="InterPro" id="IPR001293">
    <property type="entry name" value="Znf_TRAF"/>
</dbReference>
<gene>
    <name evidence="12" type="ORF">DICPUDRAFT_39837</name>
</gene>
<evidence type="ECO:0000256" key="5">
    <source>
        <dbReference type="ARBA" id="ARBA00022737"/>
    </source>
</evidence>
<comment type="function">
    <text evidence="1">Probable adapter protein and signal transducer that links members of the tumor necrosis factor receptor family to different signaling pathways by association with the receptor cytoplasmic domain and kinases.</text>
</comment>
<evidence type="ECO:0000259" key="11">
    <source>
        <dbReference type="PROSITE" id="PS50145"/>
    </source>
</evidence>